<organism evidence="12 14">
    <name type="scientific">Mesorhizobium plurifarium</name>
    <dbReference type="NCBI Taxonomy" id="69974"/>
    <lineage>
        <taxon>Bacteria</taxon>
        <taxon>Pseudomonadati</taxon>
        <taxon>Pseudomonadota</taxon>
        <taxon>Alphaproteobacteria</taxon>
        <taxon>Hyphomicrobiales</taxon>
        <taxon>Phyllobacteriaceae</taxon>
        <taxon>Mesorhizobium</taxon>
    </lineage>
</organism>
<dbReference type="Pfam" id="PF02653">
    <property type="entry name" value="BPD_transp_2"/>
    <property type="match status" value="1"/>
</dbReference>
<evidence type="ECO:0000256" key="1">
    <source>
        <dbReference type="ARBA" id="ARBA00004651"/>
    </source>
</evidence>
<reference evidence="12 14" key="2">
    <citation type="submission" date="2014-08" db="EMBL/GenBank/DDBJ databases">
        <authorList>
            <person name="Moulin Lionel"/>
        </authorList>
    </citation>
    <scope>NUCLEOTIDE SEQUENCE [LARGE SCALE GENOMIC DNA]</scope>
</reference>
<evidence type="ECO:0000313" key="13">
    <source>
        <dbReference type="Proteomes" id="UP000045285"/>
    </source>
</evidence>
<keyword evidence="3" id="KW-1003">Cell membrane</keyword>
<reference evidence="13" key="1">
    <citation type="submission" date="2014-08" db="EMBL/GenBank/DDBJ databases">
        <authorList>
            <person name="Moulin L."/>
        </authorList>
    </citation>
    <scope>NUCLEOTIDE SEQUENCE [LARGE SCALE GENOMIC DNA]</scope>
</reference>
<keyword evidence="2" id="KW-0813">Transport</keyword>
<accession>A0A090ETU6</accession>
<evidence type="ECO:0000256" key="8">
    <source>
        <dbReference type="ARBA" id="ARBA00023136"/>
    </source>
</evidence>
<evidence type="ECO:0000256" key="9">
    <source>
        <dbReference type="ARBA" id="ARBA00037998"/>
    </source>
</evidence>
<proteinExistence type="inferred from homology"/>
<dbReference type="EMBL" id="CCMZ01000006">
    <property type="protein sequence ID" value="CDX13229.1"/>
    <property type="molecule type" value="Genomic_DNA"/>
</dbReference>
<dbReference type="PANTHER" id="PTHR11795:SF371">
    <property type="entry name" value="HIGH-AFFINITY BRANCHED-CHAIN AMINO ACID TRANSPORT SYSTEM PERMEASE PROTEIN LIVH"/>
    <property type="match status" value="1"/>
</dbReference>
<dbReference type="Proteomes" id="UP000046373">
    <property type="component" value="Unassembled WGS sequence"/>
</dbReference>
<dbReference type="AlphaFoldDB" id="A0A090ETU6"/>
<comment type="subcellular location">
    <subcellularLocation>
        <location evidence="1">Cell membrane</location>
        <topology evidence="1">Multi-pass membrane protein</topology>
    </subcellularLocation>
</comment>
<dbReference type="InterPro" id="IPR001851">
    <property type="entry name" value="ABC_transp_permease"/>
</dbReference>
<sequence length="303" mass="31766">MTLDLVIQQLVNGLIVGSFYALIALGYSMVFGVIKLLNFAHGDIYMSGAFVGLIVFSFVGVWVGNGWLGVVCALLVSMLAVGLLGVVIERFAYRPMRNAPRLSILITALGASMVLNGSALALTGGRHFAFNTDLGFAGLDVSAVHITYTQIVLVAASILLMAGMQAFVSRTMYGKAMRAVSIDMGASRLMGIDVDRVIALTFFMGSALAAGGGVMAGAYYGSVHFFMGFIMGLKAFTAAVIGGIGSVPGAMLGGLLLGLLEAYGSSLPFVGSEWRDVFVFGALILFLVFKPTGLLGRSVVERV</sequence>
<protein>
    <submittedName>
        <fullName evidence="12">Leucine/isoleucine/valine transporter subunit membrane component of ABC superfamily</fullName>
    </submittedName>
</protein>
<evidence type="ECO:0000313" key="12">
    <source>
        <dbReference type="EMBL" id="CDX32599.1"/>
    </source>
</evidence>
<evidence type="ECO:0000256" key="4">
    <source>
        <dbReference type="ARBA" id="ARBA00022519"/>
    </source>
</evidence>
<keyword evidence="13" id="KW-1185">Reference proteome</keyword>
<comment type="similarity">
    <text evidence="9">Belongs to the binding-protein-dependent transport system permease family. LivHM subfamily.</text>
</comment>
<feature type="transmembrane region" description="Helical" evidence="10">
    <location>
        <begin position="44"/>
        <end position="62"/>
    </location>
</feature>
<dbReference type="GO" id="GO:0042941">
    <property type="term" value="P:D-alanine transmembrane transport"/>
    <property type="evidence" value="ECO:0007669"/>
    <property type="project" value="TreeGrafter"/>
</dbReference>
<evidence type="ECO:0000256" key="7">
    <source>
        <dbReference type="ARBA" id="ARBA00022989"/>
    </source>
</evidence>
<feature type="transmembrane region" description="Helical" evidence="10">
    <location>
        <begin position="104"/>
        <end position="125"/>
    </location>
</feature>
<feature type="transmembrane region" description="Helical" evidence="10">
    <location>
        <begin position="277"/>
        <end position="296"/>
    </location>
</feature>
<dbReference type="GO" id="GO:0005886">
    <property type="term" value="C:plasma membrane"/>
    <property type="evidence" value="ECO:0007669"/>
    <property type="project" value="UniProtKB-SubCell"/>
</dbReference>
<dbReference type="Proteomes" id="UP000045285">
    <property type="component" value="Unassembled WGS sequence"/>
</dbReference>
<evidence type="ECO:0000313" key="14">
    <source>
        <dbReference type="Proteomes" id="UP000046373"/>
    </source>
</evidence>
<feature type="transmembrane region" description="Helical" evidence="10">
    <location>
        <begin position="14"/>
        <end position="37"/>
    </location>
</feature>
<dbReference type="STRING" id="69974.MPLDJ20_150208"/>
<keyword evidence="5 10" id="KW-0812">Transmembrane</keyword>
<dbReference type="PANTHER" id="PTHR11795">
    <property type="entry name" value="BRANCHED-CHAIN AMINO ACID TRANSPORT SYSTEM PERMEASE PROTEIN LIVH"/>
    <property type="match status" value="1"/>
</dbReference>
<gene>
    <name evidence="12" type="primary">livH</name>
    <name evidence="11" type="ORF">MPL3356_140109</name>
    <name evidence="12" type="ORF">MPLDJ20_150208</name>
</gene>
<evidence type="ECO:0000256" key="6">
    <source>
        <dbReference type="ARBA" id="ARBA00022970"/>
    </source>
</evidence>
<evidence type="ECO:0000256" key="2">
    <source>
        <dbReference type="ARBA" id="ARBA00022448"/>
    </source>
</evidence>
<feature type="transmembrane region" description="Helical" evidence="10">
    <location>
        <begin position="145"/>
        <end position="168"/>
    </location>
</feature>
<dbReference type="InterPro" id="IPR052157">
    <property type="entry name" value="BCAA_transport_permease"/>
</dbReference>
<keyword evidence="8 10" id="KW-0472">Membrane</keyword>
<dbReference type="GO" id="GO:1903806">
    <property type="term" value="P:L-isoleucine import across plasma membrane"/>
    <property type="evidence" value="ECO:0007669"/>
    <property type="project" value="TreeGrafter"/>
</dbReference>
<dbReference type="GO" id="GO:0015192">
    <property type="term" value="F:L-phenylalanine transmembrane transporter activity"/>
    <property type="evidence" value="ECO:0007669"/>
    <property type="project" value="TreeGrafter"/>
</dbReference>
<evidence type="ECO:0000256" key="3">
    <source>
        <dbReference type="ARBA" id="ARBA00022475"/>
    </source>
</evidence>
<keyword evidence="7 10" id="KW-1133">Transmembrane helix</keyword>
<dbReference type="CDD" id="cd06582">
    <property type="entry name" value="TM_PBP1_LivH_like"/>
    <property type="match status" value="1"/>
</dbReference>
<dbReference type="GO" id="GO:0015188">
    <property type="term" value="F:L-isoleucine transmembrane transporter activity"/>
    <property type="evidence" value="ECO:0007669"/>
    <property type="project" value="TreeGrafter"/>
</dbReference>
<evidence type="ECO:0000256" key="5">
    <source>
        <dbReference type="ARBA" id="ARBA00022692"/>
    </source>
</evidence>
<dbReference type="GO" id="GO:0005304">
    <property type="term" value="F:L-valine transmembrane transporter activity"/>
    <property type="evidence" value="ECO:0007669"/>
    <property type="project" value="TreeGrafter"/>
</dbReference>
<name>A0A090ETU6_MESPL</name>
<feature type="transmembrane region" description="Helical" evidence="10">
    <location>
        <begin position="68"/>
        <end position="92"/>
    </location>
</feature>
<evidence type="ECO:0000256" key="10">
    <source>
        <dbReference type="SAM" id="Phobius"/>
    </source>
</evidence>
<dbReference type="EMBL" id="CCNB01000007">
    <property type="protein sequence ID" value="CDX32599.1"/>
    <property type="molecule type" value="Genomic_DNA"/>
</dbReference>
<feature type="transmembrane region" description="Helical" evidence="10">
    <location>
        <begin position="197"/>
        <end position="219"/>
    </location>
</feature>
<keyword evidence="6" id="KW-0029">Amino-acid transport</keyword>
<evidence type="ECO:0000313" key="11">
    <source>
        <dbReference type="EMBL" id="CDX13229.1"/>
    </source>
</evidence>
<keyword evidence="4" id="KW-0997">Cell inner membrane</keyword>
<dbReference type="GO" id="GO:0015190">
    <property type="term" value="F:L-leucine transmembrane transporter activity"/>
    <property type="evidence" value="ECO:0007669"/>
    <property type="project" value="TreeGrafter"/>
</dbReference>
<dbReference type="GO" id="GO:0015808">
    <property type="term" value="P:L-alanine transport"/>
    <property type="evidence" value="ECO:0007669"/>
    <property type="project" value="TreeGrafter"/>
</dbReference>